<name>A0A1L7I137_9FLAO</name>
<evidence type="ECO:0000313" key="1">
    <source>
        <dbReference type="EMBL" id="APU66904.1"/>
    </source>
</evidence>
<dbReference type="KEGG" id="gfl:GRFL_0180"/>
<gene>
    <name evidence="1" type="ORF">GRFL_0180</name>
</gene>
<accession>A0A1L7I137</accession>
<dbReference type="OrthoDB" id="1453530at2"/>
<dbReference type="RefSeq" id="WP_083642649.1">
    <property type="nucleotide sequence ID" value="NZ_AMRU01000014.1"/>
</dbReference>
<sequence length="247" mass="29388">MIDYILKHKLYLGASYEFLAMLSALWYYFHFKDSISRGLKLFILYLVIVFIVDTSGFYALWAYLDNYETIPALKDSPFARNFWLYNALHVIGYFCIGYFFTSQLEYLQKYKLKKILNILLVGIVVYSLVCYLTFGTFFETYDPSVMIIGTLAVVLCIMAYFFELLLSEKILHFRTNLLFYFAVVIMMWHLVITPINLYMSYTGLSNIEFRQFYITFLHWMNFIMYNTFAVGFFLAYLRRRKQALSLG</sequence>
<evidence type="ECO:0000313" key="2">
    <source>
        <dbReference type="Proteomes" id="UP000186230"/>
    </source>
</evidence>
<organism evidence="1 2">
    <name type="scientific">Christiangramia flava JLT2011</name>
    <dbReference type="NCBI Taxonomy" id="1229726"/>
    <lineage>
        <taxon>Bacteria</taxon>
        <taxon>Pseudomonadati</taxon>
        <taxon>Bacteroidota</taxon>
        <taxon>Flavobacteriia</taxon>
        <taxon>Flavobacteriales</taxon>
        <taxon>Flavobacteriaceae</taxon>
        <taxon>Christiangramia</taxon>
    </lineage>
</organism>
<protein>
    <submittedName>
        <fullName evidence="1">Uncharacterized protein</fullName>
    </submittedName>
</protein>
<dbReference type="STRING" id="1229726.GRFL_0180"/>
<reference evidence="1 2" key="1">
    <citation type="submission" date="2016-07" db="EMBL/GenBank/DDBJ databases">
        <title>Multi-omics approach to identify versatile polysaccharide utilization systems of a marine flavobacterium Gramella flava.</title>
        <authorList>
            <person name="Tang K."/>
        </authorList>
    </citation>
    <scope>NUCLEOTIDE SEQUENCE [LARGE SCALE GENOMIC DNA]</scope>
    <source>
        <strain evidence="1 2">JLT2011</strain>
    </source>
</reference>
<dbReference type="Proteomes" id="UP000186230">
    <property type="component" value="Chromosome"/>
</dbReference>
<keyword evidence="2" id="KW-1185">Reference proteome</keyword>
<dbReference type="AlphaFoldDB" id="A0A1L7I137"/>
<proteinExistence type="predicted"/>
<dbReference type="EMBL" id="CP016359">
    <property type="protein sequence ID" value="APU66904.1"/>
    <property type="molecule type" value="Genomic_DNA"/>
</dbReference>